<gene>
    <name evidence="3" type="primary">SHLD1</name>
</gene>
<sequence>MTEGEDPEAATSSLHLAPVPEDCSHTSAVPSGTMDREETSPSHHHSEESSILDLPSVCDLAEGFLSPHSTESSEELFNFVDTFPSPLTGESNLPSTVPADFSAGGSEKANVRCYPEARMCEHTEPNDAALSSMYEHSSMEDASIRKSLDSFYKTYCKKQPDSMDPTYEAASQCLLKKISELADRDGTKYTLRCLQMAQLVLNRDGCKVFPNHPTTACFSKPAEGEVMLEDRKRIPGLSDDVLQFLFKQTQIECSPDVLHEN</sequence>
<dbReference type="PANTHER" id="PTHR36863">
    <property type="entry name" value="SHIELDIN COMPLEX SUBUNIT 1"/>
    <property type="match status" value="1"/>
</dbReference>
<dbReference type="Bgee" id="ENSMGAG00000007668">
    <property type="expression patterns" value="Expressed in pectoralis major and 17 other cell types or tissues"/>
</dbReference>
<feature type="domain" description="Shieldin complex subunit 1 C-terminal" evidence="2">
    <location>
        <begin position="133"/>
        <end position="252"/>
    </location>
</feature>
<dbReference type="HOGENOM" id="CLU_090358_0_0_1"/>
<keyword evidence="4" id="KW-1185">Reference proteome</keyword>
<evidence type="ECO:0000313" key="3">
    <source>
        <dbReference type="Ensembl" id="ENSMGAP00000007800.2"/>
    </source>
</evidence>
<protein>
    <submittedName>
        <fullName evidence="3">Shieldin complex subunit 1</fullName>
    </submittedName>
</protein>
<dbReference type="InterPro" id="IPR053898">
    <property type="entry name" value="SHLD1_C"/>
</dbReference>
<dbReference type="GO" id="GO:2001032">
    <property type="term" value="P:regulation of double-strand break repair via nonhomologous end joining"/>
    <property type="evidence" value="ECO:0007669"/>
    <property type="project" value="InterPro"/>
</dbReference>
<evidence type="ECO:0000313" key="4">
    <source>
        <dbReference type="Proteomes" id="UP000001645"/>
    </source>
</evidence>
<proteinExistence type="predicted"/>
<dbReference type="Pfam" id="PF15021">
    <property type="entry name" value="SHLD1_C"/>
    <property type="match status" value="1"/>
</dbReference>
<dbReference type="InParanoid" id="G1N6R0"/>
<reference evidence="3" key="3">
    <citation type="submission" date="2025-09" db="UniProtKB">
        <authorList>
            <consortium name="Ensembl"/>
        </authorList>
    </citation>
    <scope>IDENTIFICATION</scope>
</reference>
<evidence type="ECO:0000256" key="1">
    <source>
        <dbReference type="SAM" id="MobiDB-lite"/>
    </source>
</evidence>
<dbReference type="AlphaFoldDB" id="G1N6R0"/>
<reference evidence="3" key="2">
    <citation type="submission" date="2025-08" db="UniProtKB">
        <authorList>
            <consortium name="Ensembl"/>
        </authorList>
    </citation>
    <scope>IDENTIFICATION</scope>
</reference>
<dbReference type="Proteomes" id="UP000001645">
    <property type="component" value="Chromosome 2"/>
</dbReference>
<reference evidence="3 4" key="1">
    <citation type="journal article" date="2010" name="PLoS Biol.">
        <title>Multi-platform next-generation sequencing of the domestic turkey (Meleagris gallopavo): genome assembly and analysis.</title>
        <authorList>
            <person name="Dalloul R.A."/>
            <person name="Long J.A."/>
            <person name="Zimin A.V."/>
            <person name="Aslam L."/>
            <person name="Beal K."/>
            <person name="Blomberg L.A."/>
            <person name="Bouffard P."/>
            <person name="Burt D.W."/>
            <person name="Crasta O."/>
            <person name="Crooijmans R.P."/>
            <person name="Cooper K."/>
            <person name="Coulombe R.A."/>
            <person name="De S."/>
            <person name="Delany M.E."/>
            <person name="Dodgson J.B."/>
            <person name="Dong J.J."/>
            <person name="Evans C."/>
            <person name="Frederickson K.M."/>
            <person name="Flicek P."/>
            <person name="Florea L."/>
            <person name="Folkerts O."/>
            <person name="Groenen M.A."/>
            <person name="Harkins T.T."/>
            <person name="Herrero J."/>
            <person name="Hoffmann S."/>
            <person name="Megens H.J."/>
            <person name="Jiang A."/>
            <person name="de Jong P."/>
            <person name="Kaiser P."/>
            <person name="Kim H."/>
            <person name="Kim K.W."/>
            <person name="Kim S."/>
            <person name="Langenberger D."/>
            <person name="Lee M.K."/>
            <person name="Lee T."/>
            <person name="Mane S."/>
            <person name="Marcais G."/>
            <person name="Marz M."/>
            <person name="McElroy A.P."/>
            <person name="Modise T."/>
            <person name="Nefedov M."/>
            <person name="Notredame C."/>
            <person name="Paton I.R."/>
            <person name="Payne W.S."/>
            <person name="Pertea G."/>
            <person name="Prickett D."/>
            <person name="Puiu D."/>
            <person name="Qioa D."/>
            <person name="Raineri E."/>
            <person name="Ruffier M."/>
            <person name="Salzberg S.L."/>
            <person name="Schatz M.C."/>
            <person name="Scheuring C."/>
            <person name="Schmidt C.J."/>
            <person name="Schroeder S."/>
            <person name="Searle S.M."/>
            <person name="Smith E.J."/>
            <person name="Smith J."/>
            <person name="Sonstegard T.S."/>
            <person name="Stadler P.F."/>
            <person name="Tafer H."/>
            <person name="Tu Z.J."/>
            <person name="Van Tassell C.P."/>
            <person name="Vilella A.J."/>
            <person name="Williams K.P."/>
            <person name="Yorke J.A."/>
            <person name="Zhang L."/>
            <person name="Zhang H.B."/>
            <person name="Zhang X."/>
            <person name="Zhang Y."/>
            <person name="Reed K.M."/>
        </authorList>
    </citation>
    <scope>NUCLEOTIDE SEQUENCE [LARGE SCALE GENOMIC DNA]</scope>
</reference>
<evidence type="ECO:0000259" key="2">
    <source>
        <dbReference type="Pfam" id="PF15021"/>
    </source>
</evidence>
<dbReference type="GeneTree" id="ENSGT00390000014969"/>
<dbReference type="PANTHER" id="PTHR36863:SF1">
    <property type="entry name" value="SHIELDIN COMPLEX SUBUNIT 1"/>
    <property type="match status" value="1"/>
</dbReference>
<name>G1N6R0_MELGA</name>
<feature type="compositionally biased region" description="Basic and acidic residues" evidence="1">
    <location>
        <begin position="34"/>
        <end position="48"/>
    </location>
</feature>
<feature type="region of interest" description="Disordered" evidence="1">
    <location>
        <begin position="1"/>
        <end position="51"/>
    </location>
</feature>
<accession>G1N6R0</accession>
<dbReference type="Ensembl" id="ENSMGAT00000008582.2">
    <property type="protein sequence ID" value="ENSMGAP00000007800.2"/>
    <property type="gene ID" value="ENSMGAG00000007668.2"/>
</dbReference>
<organism evidence="3 4">
    <name type="scientific">Meleagris gallopavo</name>
    <name type="common">Wild turkey</name>
    <dbReference type="NCBI Taxonomy" id="9103"/>
    <lineage>
        <taxon>Eukaryota</taxon>
        <taxon>Metazoa</taxon>
        <taxon>Chordata</taxon>
        <taxon>Craniata</taxon>
        <taxon>Vertebrata</taxon>
        <taxon>Euteleostomi</taxon>
        <taxon>Archelosauria</taxon>
        <taxon>Archosauria</taxon>
        <taxon>Dinosauria</taxon>
        <taxon>Saurischia</taxon>
        <taxon>Theropoda</taxon>
        <taxon>Coelurosauria</taxon>
        <taxon>Aves</taxon>
        <taxon>Neognathae</taxon>
        <taxon>Galloanserae</taxon>
        <taxon>Galliformes</taxon>
        <taxon>Phasianidae</taxon>
        <taxon>Meleagridinae</taxon>
        <taxon>Meleagris</taxon>
    </lineage>
</organism>
<dbReference type="InterPro" id="IPR027821">
    <property type="entry name" value="SHLD1"/>
</dbReference>